<accession>A0A834R6P9</accession>
<evidence type="ECO:0000313" key="4">
    <source>
        <dbReference type="EnsemblMetazoa" id="KAF7489681.1"/>
    </source>
</evidence>
<sequence>MCKSKGPQAGCFVEHSGYGNMDRSSDISKHGCLELLPSNDRHICLEFARASAFNAHQQRSSSVSAASSLANQNPRLASSFKTHNKTILCCLDDMCNYVKTIFDDNTSGGSQPESTSIDQQQSIQRYPTAIIHNNHHRKHNHQQHHPHHHQNNPNLYERSNGIQQHPFPYRTSANEFQLLGRHLQESYDRNDSLSREGSIEFIILFILGLFVLLILLIFCVIRYIKNDVNSNQQKLLMEKYNFQNSTNQRNKFESCYQIEQLDKINMKPSSLANKKSMLGWRHFMSNRHNLAFQKQASSFTKTDSERHRHQSLNKSKMAKKSMKNEQHSTNETCHPLLLSVKVDLNGYQLDPSTKMKILDSDDSDSLFNMKMKRIDTVVNGGAENLPNIISVHNPSNSDNFTQAFRCDYNDLDHPNSMKKNDLLEATDKKQRLVSHLDQFHHQEQ</sequence>
<keyword evidence="5" id="KW-1185">Reference proteome</keyword>
<evidence type="ECO:0000313" key="3">
    <source>
        <dbReference type="EMBL" id="KAF7489681.1"/>
    </source>
</evidence>
<proteinExistence type="predicted"/>
<evidence type="ECO:0000256" key="1">
    <source>
        <dbReference type="SAM" id="MobiDB-lite"/>
    </source>
</evidence>
<dbReference type="AlphaFoldDB" id="A0A834R6P9"/>
<evidence type="ECO:0000313" key="5">
    <source>
        <dbReference type="Proteomes" id="UP000070412"/>
    </source>
</evidence>
<name>A0A834R6P9_SARSC</name>
<reference evidence="4" key="3">
    <citation type="submission" date="2022-06" db="UniProtKB">
        <authorList>
            <consortium name="EnsemblMetazoa"/>
        </authorList>
    </citation>
    <scope>IDENTIFICATION</scope>
</reference>
<keyword evidence="2" id="KW-1133">Transmembrane helix</keyword>
<evidence type="ECO:0000256" key="2">
    <source>
        <dbReference type="SAM" id="Phobius"/>
    </source>
</evidence>
<dbReference type="EnsemblMetazoa" id="SSS_7292s_mrna">
    <property type="protein sequence ID" value="KAF7489681.1"/>
    <property type="gene ID" value="SSS_7292"/>
</dbReference>
<organism evidence="3">
    <name type="scientific">Sarcoptes scabiei</name>
    <name type="common">Itch mite</name>
    <name type="synonym">Acarus scabiei</name>
    <dbReference type="NCBI Taxonomy" id="52283"/>
    <lineage>
        <taxon>Eukaryota</taxon>
        <taxon>Metazoa</taxon>
        <taxon>Ecdysozoa</taxon>
        <taxon>Arthropoda</taxon>
        <taxon>Chelicerata</taxon>
        <taxon>Arachnida</taxon>
        <taxon>Acari</taxon>
        <taxon>Acariformes</taxon>
        <taxon>Sarcoptiformes</taxon>
        <taxon>Astigmata</taxon>
        <taxon>Psoroptidia</taxon>
        <taxon>Sarcoptoidea</taxon>
        <taxon>Sarcoptidae</taxon>
        <taxon>Sarcoptinae</taxon>
        <taxon>Sarcoptes</taxon>
    </lineage>
</organism>
<reference evidence="3" key="2">
    <citation type="submission" date="2020-01" db="EMBL/GenBank/DDBJ databases">
        <authorList>
            <person name="Korhonen P.K.K."/>
            <person name="Guangxu M.G."/>
            <person name="Wang T.W."/>
            <person name="Stroehlein A.J.S."/>
            <person name="Young N.D."/>
            <person name="Ang C.-S.A."/>
            <person name="Fernando D.W.F."/>
            <person name="Lu H.L."/>
            <person name="Taylor S.T."/>
            <person name="Ehtesham M.E.M."/>
            <person name="Najaraj S.H.N."/>
            <person name="Harsha G.H.G."/>
            <person name="Madugundu A.M."/>
            <person name="Renuse S.R."/>
            <person name="Holt D.H."/>
            <person name="Pandey A.P."/>
            <person name="Papenfuss A.P."/>
            <person name="Gasser R.B.G."/>
            <person name="Fischer K.F."/>
        </authorList>
    </citation>
    <scope>NUCLEOTIDE SEQUENCE</scope>
    <source>
        <strain evidence="3">SSS_KF_BRIS2020</strain>
    </source>
</reference>
<keyword evidence="2" id="KW-0812">Transmembrane</keyword>
<feature type="transmembrane region" description="Helical" evidence="2">
    <location>
        <begin position="201"/>
        <end position="224"/>
    </location>
</feature>
<keyword evidence="2" id="KW-0472">Membrane</keyword>
<feature type="compositionally biased region" description="Basic residues" evidence="1">
    <location>
        <begin position="307"/>
        <end position="319"/>
    </location>
</feature>
<dbReference type="Proteomes" id="UP000070412">
    <property type="component" value="Unassembled WGS sequence"/>
</dbReference>
<gene>
    <name evidence="3" type="ORF">SSS_7292</name>
</gene>
<dbReference type="OrthoDB" id="5914644at2759"/>
<reference evidence="5" key="1">
    <citation type="journal article" date="2020" name="PLoS Negl. Trop. Dis.">
        <title>High-quality nuclear genome for Sarcoptes scabiei-A critical resource for a neglected parasite.</title>
        <authorList>
            <person name="Korhonen P.K."/>
            <person name="Gasser R.B."/>
            <person name="Ma G."/>
            <person name="Wang T."/>
            <person name="Stroehlein A.J."/>
            <person name="Young N.D."/>
            <person name="Ang C.S."/>
            <person name="Fernando D.D."/>
            <person name="Lu H.C."/>
            <person name="Taylor S."/>
            <person name="Reynolds S.L."/>
            <person name="Mofiz E."/>
            <person name="Najaraj S.H."/>
            <person name="Gowda H."/>
            <person name="Madugundu A."/>
            <person name="Renuse S."/>
            <person name="Holt D."/>
            <person name="Pandey A."/>
            <person name="Papenfuss A.T."/>
            <person name="Fischer K."/>
        </authorList>
    </citation>
    <scope>NUCLEOTIDE SEQUENCE [LARGE SCALE GENOMIC DNA]</scope>
</reference>
<protein>
    <submittedName>
        <fullName evidence="3 4">Uncharacterized protein</fullName>
    </submittedName>
</protein>
<feature type="region of interest" description="Disordered" evidence="1">
    <location>
        <begin position="297"/>
        <end position="319"/>
    </location>
</feature>
<dbReference type="EMBL" id="WVUK01000064">
    <property type="protein sequence ID" value="KAF7489681.1"/>
    <property type="molecule type" value="Genomic_DNA"/>
</dbReference>